<dbReference type="PANTHER" id="PTHR46194:SF1">
    <property type="entry name" value="PEPTIDYL-TRNA HYDROLASE PTRHD1-RELATED"/>
    <property type="match status" value="1"/>
</dbReference>
<dbReference type="Gene3D" id="3.40.1490.10">
    <property type="entry name" value="Bit1"/>
    <property type="match status" value="1"/>
</dbReference>
<dbReference type="InterPro" id="IPR023476">
    <property type="entry name" value="Pep_tRNA_hydro_II_dom_sf"/>
</dbReference>
<protein>
    <recommendedName>
        <fullName evidence="1">peptidyl-tRNA hydrolase</fullName>
        <ecNumber evidence="1">3.1.1.29</ecNumber>
    </recommendedName>
</protein>
<reference evidence="5" key="1">
    <citation type="submission" date="2022-11" db="UniProtKB">
        <authorList>
            <consortium name="WormBaseParasite"/>
        </authorList>
    </citation>
    <scope>IDENTIFICATION</scope>
</reference>
<dbReference type="InterPro" id="IPR002833">
    <property type="entry name" value="PTH2"/>
</dbReference>
<dbReference type="PANTHER" id="PTHR46194">
    <property type="entry name" value="PEPTIDYL-TRNA HYDROLASE PTRHD1-RELATED"/>
    <property type="match status" value="1"/>
</dbReference>
<evidence type="ECO:0000256" key="2">
    <source>
        <dbReference type="ARBA" id="ARBA00022801"/>
    </source>
</evidence>
<evidence type="ECO:0000256" key="3">
    <source>
        <dbReference type="ARBA" id="ARBA00048707"/>
    </source>
</evidence>
<dbReference type="GO" id="GO:0004045">
    <property type="term" value="F:peptidyl-tRNA hydrolase activity"/>
    <property type="evidence" value="ECO:0007669"/>
    <property type="project" value="UniProtKB-EC"/>
</dbReference>
<proteinExistence type="predicted"/>
<evidence type="ECO:0000313" key="4">
    <source>
        <dbReference type="Proteomes" id="UP000887574"/>
    </source>
</evidence>
<evidence type="ECO:0000313" key="5">
    <source>
        <dbReference type="WBParaSite" id="jg20089"/>
    </source>
</evidence>
<dbReference type="EC" id="3.1.1.29" evidence="1"/>
<organism evidence="4 5">
    <name type="scientific">Ditylenchus dipsaci</name>
    <dbReference type="NCBI Taxonomy" id="166011"/>
    <lineage>
        <taxon>Eukaryota</taxon>
        <taxon>Metazoa</taxon>
        <taxon>Ecdysozoa</taxon>
        <taxon>Nematoda</taxon>
        <taxon>Chromadorea</taxon>
        <taxon>Rhabditida</taxon>
        <taxon>Tylenchina</taxon>
        <taxon>Tylenchomorpha</taxon>
        <taxon>Sphaerularioidea</taxon>
        <taxon>Anguinidae</taxon>
        <taxon>Anguininae</taxon>
        <taxon>Ditylenchus</taxon>
    </lineage>
</organism>
<dbReference type="Proteomes" id="UP000887574">
    <property type="component" value="Unplaced"/>
</dbReference>
<sequence>MFTPLIANISVDKNVQHNVQQSRLYDTSCRSLKELKWTLGAVFTQIGHASTACIWKYREDPEVVAYMEDLDSMHKVTLRVENEAELLAEAKKLEEANVDHKVWIEDNMAVCICVKPYSRDFIRPLMKHLQLYK</sequence>
<dbReference type="AlphaFoldDB" id="A0A915DJG7"/>
<dbReference type="WBParaSite" id="jg20089">
    <property type="protein sequence ID" value="jg20089"/>
    <property type="gene ID" value="jg20089"/>
</dbReference>
<dbReference type="InterPro" id="IPR042237">
    <property type="entry name" value="PTRHD1"/>
</dbReference>
<keyword evidence="4" id="KW-1185">Reference proteome</keyword>
<name>A0A915DJG7_9BILA</name>
<dbReference type="Pfam" id="PF01981">
    <property type="entry name" value="PTH2"/>
    <property type="match status" value="1"/>
</dbReference>
<keyword evidence="2" id="KW-0378">Hydrolase</keyword>
<accession>A0A915DJG7</accession>
<dbReference type="SUPFAM" id="SSF102462">
    <property type="entry name" value="Peptidyl-tRNA hydrolase II"/>
    <property type="match status" value="1"/>
</dbReference>
<comment type="catalytic activity">
    <reaction evidence="3">
        <text>an N-acyl-L-alpha-aminoacyl-tRNA + H2O = an N-acyl-L-amino acid + a tRNA + H(+)</text>
        <dbReference type="Rhea" id="RHEA:54448"/>
        <dbReference type="Rhea" id="RHEA-COMP:10123"/>
        <dbReference type="Rhea" id="RHEA-COMP:13883"/>
        <dbReference type="ChEBI" id="CHEBI:15377"/>
        <dbReference type="ChEBI" id="CHEBI:15378"/>
        <dbReference type="ChEBI" id="CHEBI:59874"/>
        <dbReference type="ChEBI" id="CHEBI:78442"/>
        <dbReference type="ChEBI" id="CHEBI:138191"/>
        <dbReference type="EC" id="3.1.1.29"/>
    </reaction>
</comment>
<evidence type="ECO:0000256" key="1">
    <source>
        <dbReference type="ARBA" id="ARBA00013260"/>
    </source>
</evidence>